<feature type="compositionally biased region" description="Basic residues" evidence="1">
    <location>
        <begin position="606"/>
        <end position="617"/>
    </location>
</feature>
<protein>
    <submittedName>
        <fullName evidence="2">Uncharacterized protein</fullName>
    </submittedName>
</protein>
<name>A0A4S2KXW4_9HYME</name>
<feature type="region of interest" description="Disordered" evidence="1">
    <location>
        <begin position="606"/>
        <end position="632"/>
    </location>
</feature>
<feature type="region of interest" description="Disordered" evidence="1">
    <location>
        <begin position="674"/>
        <end position="725"/>
    </location>
</feature>
<evidence type="ECO:0000313" key="3">
    <source>
        <dbReference type="Proteomes" id="UP000310200"/>
    </source>
</evidence>
<gene>
    <name evidence="2" type="ORF">DBV15_06776</name>
</gene>
<organism evidence="2 3">
    <name type="scientific">Temnothorax longispinosus</name>
    <dbReference type="NCBI Taxonomy" id="300112"/>
    <lineage>
        <taxon>Eukaryota</taxon>
        <taxon>Metazoa</taxon>
        <taxon>Ecdysozoa</taxon>
        <taxon>Arthropoda</taxon>
        <taxon>Hexapoda</taxon>
        <taxon>Insecta</taxon>
        <taxon>Pterygota</taxon>
        <taxon>Neoptera</taxon>
        <taxon>Endopterygota</taxon>
        <taxon>Hymenoptera</taxon>
        <taxon>Apocrita</taxon>
        <taxon>Aculeata</taxon>
        <taxon>Formicoidea</taxon>
        <taxon>Formicidae</taxon>
        <taxon>Myrmicinae</taxon>
        <taxon>Temnothorax</taxon>
    </lineage>
</organism>
<feature type="region of interest" description="Disordered" evidence="1">
    <location>
        <begin position="277"/>
        <end position="377"/>
    </location>
</feature>
<feature type="compositionally biased region" description="Basic residues" evidence="1">
    <location>
        <begin position="282"/>
        <end position="298"/>
    </location>
</feature>
<feature type="compositionally biased region" description="Basic and acidic residues" evidence="1">
    <location>
        <begin position="432"/>
        <end position="442"/>
    </location>
</feature>
<feature type="region of interest" description="Disordered" evidence="1">
    <location>
        <begin position="412"/>
        <end position="460"/>
    </location>
</feature>
<accession>A0A4S2KXW4</accession>
<feature type="region of interest" description="Disordered" evidence="1">
    <location>
        <begin position="1008"/>
        <end position="1032"/>
    </location>
</feature>
<dbReference type="EMBL" id="QBLH01000524">
    <property type="protein sequence ID" value="TGZ54985.1"/>
    <property type="molecule type" value="Genomic_DNA"/>
</dbReference>
<feature type="region of interest" description="Disordered" evidence="1">
    <location>
        <begin position="1"/>
        <end position="23"/>
    </location>
</feature>
<feature type="region of interest" description="Disordered" evidence="1">
    <location>
        <begin position="773"/>
        <end position="793"/>
    </location>
</feature>
<evidence type="ECO:0000256" key="1">
    <source>
        <dbReference type="SAM" id="MobiDB-lite"/>
    </source>
</evidence>
<feature type="compositionally biased region" description="Basic and acidic residues" evidence="1">
    <location>
        <begin position="12"/>
        <end position="23"/>
    </location>
</feature>
<feature type="compositionally biased region" description="Basic and acidic residues" evidence="1">
    <location>
        <begin position="678"/>
        <end position="696"/>
    </location>
</feature>
<feature type="compositionally biased region" description="Low complexity" evidence="1">
    <location>
        <begin position="1023"/>
        <end position="1032"/>
    </location>
</feature>
<comment type="caution">
    <text evidence="2">The sequence shown here is derived from an EMBL/GenBank/DDBJ whole genome shotgun (WGS) entry which is preliminary data.</text>
</comment>
<sequence length="1333" mass="147355">MGTAREAISPRTDSHESKMHSRATDEVSIYVTSHLNAARFIPRYLKGEHETRNYNLVRIRMIEFTEIIAISSEMRRSPQSCDYFLSHSSPRIPTRGLPSSPARGGRVTTVRPLCDRLAHDTTDTDGETSDVYAPLAAHSSHRVCEVVSLDIFVEFLCFTSRSSIPSTLAKHARARLGATAVAKTAKQQTFIEHVSKEIRTRLEYLSPYLRQCVCARATARTSQLCARSAELTILEEEGEAETRVERRAHRIATRYKDKPEPDGAAAVSAVSASEIDMEIKERARRKNGGGRRRSKRRGERGPRGVKGVGSVALRSHAFRSVMAAAGRSDAPRPSSSCAHAHTAARRRAPAGRPASLPSLKEKKSDRGRRRGNDRALSSVRTRCLLDIRGHESPRNIGTPRSFVPRSLRGYLSTRTEKGKETQGRAESTTGLRRVEEEGERRGAPTALNAPRRRRPLSRCSGPLAPRAPRALLYGDVNKARTVAPKRYVCTYITRFLHEAERGDDVILIAYCLIPSKKAFSALILRQGAAAPYLLPRESLVRGDSITPLSDSSPLQAWMENSLGLPTSVIHLSPAKGFQSLSDLVFGSHRRRGTRNTEVGILRRSVRRRHSTGRRGRRALPAEQARTNVRGNKALRGEESWDFMRDKGALSRRLPSRVGRTRAASKFTKITPVSIPGARTEERRERQAGTRLREASAKKMHGNNIQECDEHDKRNTAESSSPPRARTHALTSAGFSFASAPKMERNGYARITYTRCARSSFSSAVEYGTHCRARGEREGGKRTGRGTDEKGGGEEGRQIVLWEHTRPNTCVSLPVAGRNVTVRYEGPLECLLSSMARRNGIRVSGQKPRRVFSSSALPLLALGAAVTTYAAFILASSTRGAGFLDPPGADATDTQYIPLKHAARFRRARTGYERRPTFVTRMTPASRYPIVSARTADKSDTQLVLALPEKFSKNYTNVRVQFDCASSFVLYPGDDIADHDSFVSFSLRAQCEWPRGRKEVKRKEEVTREATCLRAHQPRHRSHQSTTQRTRTTARATLRMIACASRSRQCADARCALASTHDAAKATRKQQASGQAGSADAGAMHVRGGVGVREDGRSRGEDMRCVAASGVEEDCGGKGADPLVLRSGLPPNRAATAPPVSVCFGPAGTDTPLSLSLFHVARTRGLKEDIVLALFSPKPRKRIPNLVPFRSVRVFRHPIALTLTPRRRDTFDNTHGRSKKTGGFINGSSTRTCERASARAMLVHSIARARVNDRNAYTVYTREAPTTWGRKIAPRNETMGTRQRQSYLVLDMRTWTSDDKLSSSCLPSSARYAKAETGLLTLEYLTPRVAPYEI</sequence>
<evidence type="ECO:0000313" key="2">
    <source>
        <dbReference type="EMBL" id="TGZ54985.1"/>
    </source>
</evidence>
<keyword evidence="3" id="KW-1185">Reference proteome</keyword>
<reference evidence="2 3" key="1">
    <citation type="journal article" date="2019" name="Philos. Trans. R. Soc. Lond., B, Biol. Sci.">
        <title>Ant behaviour and brain gene expression of defending hosts depend on the ecological success of the intruding social parasite.</title>
        <authorList>
            <person name="Kaur R."/>
            <person name="Stoldt M."/>
            <person name="Jongepier E."/>
            <person name="Feldmeyer B."/>
            <person name="Menzel F."/>
            <person name="Bornberg-Bauer E."/>
            <person name="Foitzik S."/>
        </authorList>
    </citation>
    <scope>NUCLEOTIDE SEQUENCE [LARGE SCALE GENOMIC DNA]</scope>
    <source>
        <tissue evidence="2">Whole body</tissue>
    </source>
</reference>
<proteinExistence type="predicted"/>
<feature type="compositionally biased region" description="Basic and acidic residues" evidence="1">
    <location>
        <begin position="414"/>
        <end position="423"/>
    </location>
</feature>
<feature type="region of interest" description="Disordered" evidence="1">
    <location>
        <begin position="252"/>
        <end position="271"/>
    </location>
</feature>
<feature type="region of interest" description="Disordered" evidence="1">
    <location>
        <begin position="1207"/>
        <end position="1228"/>
    </location>
</feature>
<dbReference type="Proteomes" id="UP000310200">
    <property type="component" value="Unassembled WGS sequence"/>
</dbReference>